<dbReference type="EMBL" id="JALBUU010000004">
    <property type="protein sequence ID" value="MCI0753347.1"/>
    <property type="molecule type" value="Genomic_DNA"/>
</dbReference>
<dbReference type="SUPFAM" id="SSF51905">
    <property type="entry name" value="FAD/NAD(P)-binding domain"/>
    <property type="match status" value="1"/>
</dbReference>
<evidence type="ECO:0000256" key="2">
    <source>
        <dbReference type="ARBA" id="ARBA00022827"/>
    </source>
</evidence>
<sequence length="442" mass="46739">MPNHDLAVIGGGPAGIGVAVQAAARGLSVALFERGRLGGTAYLAETVPLQVLARLARKVALARDDDDAMRCQDPVVNWPAVRRRVEAAQDAIAESCGGARLASRGITVVQGSAYFTGTDRIEAGGQLHSFGKAVIATGRAHVIPDIPGLASCSWLTPDRLLALPDRPEHLLILGGGTMAAELAQCFARLGSRVTLVTERPNILERLEPEARLAIRESLRADGVEFSENTGVVRVADDKGAVELRTSTGAALRGTHLVLAQGRHPDLQSLDLPAAQLTAAEAIPAPTDTVKATSNGRIWVLGPLWQPEDTEAAPWLVQPVQAAMQRVTASIIGHGSASARLRVQVVRTDPGLVQLGLTEAEAREAGHRVTVMRLSVPEGSADYPLSLKLIHEGETQLLGLTLLRQDAPKDLPALRSLQFRGTVSIAQLRSALDLSPLLDPCAS</sequence>
<evidence type="ECO:0000256" key="1">
    <source>
        <dbReference type="ARBA" id="ARBA00022630"/>
    </source>
</evidence>
<dbReference type="PANTHER" id="PTHR43014:SF2">
    <property type="entry name" value="MERCURIC REDUCTASE"/>
    <property type="match status" value="1"/>
</dbReference>
<proteinExistence type="predicted"/>
<dbReference type="RefSeq" id="WP_120007570.1">
    <property type="nucleotide sequence ID" value="NZ_JALBUU010000004.1"/>
</dbReference>
<organism evidence="4 5">
    <name type="scientific">Teichococcus vastitatis</name>
    <dbReference type="NCBI Taxonomy" id="2307076"/>
    <lineage>
        <taxon>Bacteria</taxon>
        <taxon>Pseudomonadati</taxon>
        <taxon>Pseudomonadota</taxon>
        <taxon>Alphaproteobacteria</taxon>
        <taxon>Acetobacterales</taxon>
        <taxon>Roseomonadaceae</taxon>
        <taxon>Roseomonas</taxon>
    </lineage>
</organism>
<feature type="domain" description="FAD/NAD(P)-binding" evidence="3">
    <location>
        <begin position="5"/>
        <end position="301"/>
    </location>
</feature>
<evidence type="ECO:0000313" key="5">
    <source>
        <dbReference type="Proteomes" id="UP001201985"/>
    </source>
</evidence>
<keyword evidence="5" id="KW-1185">Reference proteome</keyword>
<dbReference type="PANTHER" id="PTHR43014">
    <property type="entry name" value="MERCURIC REDUCTASE"/>
    <property type="match status" value="1"/>
</dbReference>
<dbReference type="Gene3D" id="3.50.50.60">
    <property type="entry name" value="FAD/NAD(P)-binding domain"/>
    <property type="match status" value="1"/>
</dbReference>
<dbReference type="InterPro" id="IPR036188">
    <property type="entry name" value="FAD/NAD-bd_sf"/>
</dbReference>
<dbReference type="InterPro" id="IPR016156">
    <property type="entry name" value="FAD/NAD-linked_Rdtase_dimer_sf"/>
</dbReference>
<keyword evidence="2" id="KW-0274">FAD</keyword>
<accession>A0ABS9W2C0</accession>
<keyword evidence="1" id="KW-0285">Flavoprotein</keyword>
<protein>
    <submittedName>
        <fullName evidence="4">FAD-dependent oxidoreductase</fullName>
    </submittedName>
</protein>
<evidence type="ECO:0000259" key="3">
    <source>
        <dbReference type="Pfam" id="PF07992"/>
    </source>
</evidence>
<dbReference type="Pfam" id="PF07992">
    <property type="entry name" value="Pyr_redox_2"/>
    <property type="match status" value="1"/>
</dbReference>
<dbReference type="SUPFAM" id="SSF55424">
    <property type="entry name" value="FAD/NAD-linked reductases, dimerisation (C-terminal) domain"/>
    <property type="match status" value="1"/>
</dbReference>
<dbReference type="Proteomes" id="UP001201985">
    <property type="component" value="Unassembled WGS sequence"/>
</dbReference>
<dbReference type="PRINTS" id="PR00368">
    <property type="entry name" value="FADPNR"/>
</dbReference>
<dbReference type="InterPro" id="IPR023753">
    <property type="entry name" value="FAD/NAD-binding_dom"/>
</dbReference>
<comment type="caution">
    <text evidence="4">The sequence shown here is derived from an EMBL/GenBank/DDBJ whole genome shotgun (WGS) entry which is preliminary data.</text>
</comment>
<name>A0ABS9W2C0_9PROT</name>
<dbReference type="InterPro" id="IPR036291">
    <property type="entry name" value="NAD(P)-bd_dom_sf"/>
</dbReference>
<dbReference type="PRINTS" id="PR00411">
    <property type="entry name" value="PNDRDTASEI"/>
</dbReference>
<reference evidence="4 5" key="1">
    <citation type="submission" date="2022-03" db="EMBL/GenBank/DDBJ databases">
        <title>Complete genome analysis of Roseomonas KG 17.1 : a prolific producer of plant growth promoters.</title>
        <authorList>
            <person name="Saadouli I."/>
            <person name="Najjari A."/>
            <person name="Mosbah A."/>
            <person name="Ouzari H.I."/>
        </authorList>
    </citation>
    <scope>NUCLEOTIDE SEQUENCE [LARGE SCALE GENOMIC DNA]</scope>
    <source>
        <strain evidence="4 5">KG17-1</strain>
    </source>
</reference>
<evidence type="ECO:0000313" key="4">
    <source>
        <dbReference type="EMBL" id="MCI0753347.1"/>
    </source>
</evidence>
<dbReference type="SUPFAM" id="SSF51735">
    <property type="entry name" value="NAD(P)-binding Rossmann-fold domains"/>
    <property type="match status" value="1"/>
</dbReference>
<gene>
    <name evidence="4" type="ORF">MON41_06155</name>
</gene>